<keyword evidence="7" id="KW-0540">Nuclease</keyword>
<comment type="catalytic activity">
    <reaction evidence="1">
        <text>Endonucleolytic cleavage of RNA, removing 5'-extranucleotides from tRNA precursor.</text>
        <dbReference type="EC" id="3.1.26.5"/>
    </reaction>
</comment>
<comment type="similarity">
    <text evidence="4">Belongs to the PPR family. P subfamily.</text>
</comment>
<dbReference type="Gene3D" id="3.40.50.11980">
    <property type="match status" value="1"/>
</dbReference>
<evidence type="ECO:0000256" key="11">
    <source>
        <dbReference type="ARBA" id="ARBA00022833"/>
    </source>
</evidence>
<dbReference type="InterPro" id="IPR011990">
    <property type="entry name" value="TPR-like_helical_dom_sf"/>
</dbReference>
<organism evidence="18 19">
    <name type="scientific">Porites lobata</name>
    <dbReference type="NCBI Taxonomy" id="104759"/>
    <lineage>
        <taxon>Eukaryota</taxon>
        <taxon>Metazoa</taxon>
        <taxon>Cnidaria</taxon>
        <taxon>Anthozoa</taxon>
        <taxon>Hexacorallia</taxon>
        <taxon>Scleractinia</taxon>
        <taxon>Fungiina</taxon>
        <taxon>Poritidae</taxon>
        <taxon>Porites</taxon>
    </lineage>
</organism>
<evidence type="ECO:0000259" key="16">
    <source>
        <dbReference type="Pfam" id="PF16953"/>
    </source>
</evidence>
<keyword evidence="19" id="KW-1185">Reference proteome</keyword>
<evidence type="ECO:0000256" key="14">
    <source>
        <dbReference type="ARBA" id="ARBA00023128"/>
    </source>
</evidence>
<keyword evidence="11" id="KW-0862">Zinc</keyword>
<keyword evidence="9" id="KW-0677">Repeat</keyword>
<name>A0ABN8PAQ2_9CNID</name>
<keyword evidence="12" id="KW-0460">Magnesium</keyword>
<feature type="domain" description="PROP1-like PPR" evidence="17">
    <location>
        <begin position="95"/>
        <end position="239"/>
    </location>
</feature>
<dbReference type="EMBL" id="CALNXK010000063">
    <property type="protein sequence ID" value="CAH3139914.1"/>
    <property type="molecule type" value="Genomic_DNA"/>
</dbReference>
<evidence type="ECO:0000256" key="6">
    <source>
        <dbReference type="ARBA" id="ARBA00022694"/>
    </source>
</evidence>
<keyword evidence="14" id="KW-0496">Mitochondrion</keyword>
<keyword evidence="6" id="KW-0819">tRNA processing</keyword>
<gene>
    <name evidence="18" type="ORF">PLOB_00040908</name>
</gene>
<evidence type="ECO:0000256" key="5">
    <source>
        <dbReference type="ARBA" id="ARBA00012179"/>
    </source>
</evidence>
<dbReference type="InterPro" id="IPR017853">
    <property type="entry name" value="GH"/>
</dbReference>
<evidence type="ECO:0000313" key="19">
    <source>
        <dbReference type="Proteomes" id="UP001159405"/>
    </source>
</evidence>
<evidence type="ECO:0000256" key="4">
    <source>
        <dbReference type="ARBA" id="ARBA00007626"/>
    </source>
</evidence>
<dbReference type="Pfam" id="PF16953">
    <property type="entry name" value="PRORP"/>
    <property type="match status" value="1"/>
</dbReference>
<reference evidence="18 19" key="1">
    <citation type="submission" date="2022-05" db="EMBL/GenBank/DDBJ databases">
        <authorList>
            <consortium name="Genoscope - CEA"/>
            <person name="William W."/>
        </authorList>
    </citation>
    <scope>NUCLEOTIDE SEQUENCE [LARGE SCALE GENOMIC DNA]</scope>
</reference>
<feature type="domain" description="PRORP" evidence="16">
    <location>
        <begin position="322"/>
        <end position="509"/>
    </location>
</feature>
<evidence type="ECO:0000256" key="10">
    <source>
        <dbReference type="ARBA" id="ARBA00022801"/>
    </source>
</evidence>
<keyword evidence="8" id="KW-0479">Metal-binding</keyword>
<keyword evidence="10" id="KW-0378">Hydrolase</keyword>
<comment type="caution">
    <text evidence="18">The sequence shown here is derived from an EMBL/GenBank/DDBJ whole genome shotgun (WGS) entry which is preliminary data.</text>
</comment>
<feature type="repeat" description="PPR" evidence="15">
    <location>
        <begin position="118"/>
        <end position="152"/>
    </location>
</feature>
<sequence length="525" mass="60784">MAGRFAGSLRHRTYCEHLKVATEFKRSVLQRKRWLNSSSVVSSVKHKNKRLRNDDIRTLCETGNPEEVSKLFNQLLELPVKYRTNSVNSALYWFSHYDKIEEALELNNLMEKHGIPRNHSTYSTLAVLYSKSGRLVNAKEFFDQMTKASLTPRARHYAPFVEAAVRKGDLIDAFNFVKDMQSAAIHERDTDIYTTLIRACIERHDRHLTNQVLEAFHDFMKYRDLLSNDTLETIKIWFDRQMLPIWKTSWSSLSVTNHCKACKQSLDTGQFSVAELEDLKQPLADLLWEYHNLKALPPVKCFTSSGVYVDNVQPGKRNKFPQSIEQFMQASGPYDVIIDGLNIGYFTSGFFDPRKMNNFAKFLASLILHFLRQNKRVLVVGSSPIRMDFQNRRKTDVGQIPLEGLISLLCAHEHCGVFCLKESSIDDVYFLSAAVHCGPGTLLVSRDMFGNHISRMDLWMKIQFRRWQRLHQMVPERFIGDNPVFFNKIPFDHAVQTTGDSWHFPAKDGKQWLCVRKEETFSVLP</sequence>
<dbReference type="PROSITE" id="PS51375">
    <property type="entry name" value="PPR"/>
    <property type="match status" value="1"/>
</dbReference>
<evidence type="ECO:0000256" key="15">
    <source>
        <dbReference type="PROSITE-ProRule" id="PRU00708"/>
    </source>
</evidence>
<evidence type="ECO:0000256" key="1">
    <source>
        <dbReference type="ARBA" id="ARBA00000928"/>
    </source>
</evidence>
<dbReference type="Proteomes" id="UP001159405">
    <property type="component" value="Unassembled WGS sequence"/>
</dbReference>
<evidence type="ECO:0000259" key="17">
    <source>
        <dbReference type="Pfam" id="PF17177"/>
    </source>
</evidence>
<comment type="cofactor">
    <cofactor evidence="2">
        <name>Mg(2+)</name>
        <dbReference type="ChEBI" id="CHEBI:18420"/>
    </cofactor>
</comment>
<evidence type="ECO:0000256" key="12">
    <source>
        <dbReference type="ARBA" id="ARBA00022842"/>
    </source>
</evidence>
<dbReference type="SUPFAM" id="SSF51445">
    <property type="entry name" value="(Trans)glycosidases"/>
    <property type="match status" value="1"/>
</dbReference>
<comment type="subcellular location">
    <subcellularLocation>
        <location evidence="3">Mitochondrion</location>
    </subcellularLocation>
</comment>
<evidence type="ECO:0000256" key="9">
    <source>
        <dbReference type="ARBA" id="ARBA00022737"/>
    </source>
</evidence>
<dbReference type="InterPro" id="IPR031595">
    <property type="entry name" value="PRORP_C"/>
</dbReference>
<dbReference type="EC" id="3.1.26.5" evidence="5"/>
<evidence type="ECO:0000256" key="13">
    <source>
        <dbReference type="ARBA" id="ARBA00022946"/>
    </source>
</evidence>
<evidence type="ECO:0000256" key="7">
    <source>
        <dbReference type="ARBA" id="ARBA00022722"/>
    </source>
</evidence>
<dbReference type="InterPro" id="IPR033443">
    <property type="entry name" value="PROP1-like_PPR_dom"/>
</dbReference>
<keyword evidence="13" id="KW-0809">Transit peptide</keyword>
<dbReference type="PANTHER" id="PTHR13547:SF1">
    <property type="entry name" value="MITOCHONDRIAL RIBONUCLEASE P CATALYTIC SUBUNIT"/>
    <property type="match status" value="1"/>
</dbReference>
<dbReference type="Pfam" id="PF17177">
    <property type="entry name" value="PPR_long"/>
    <property type="match status" value="1"/>
</dbReference>
<protein>
    <recommendedName>
        <fullName evidence="5">ribonuclease P</fullName>
        <ecNumber evidence="5">3.1.26.5</ecNumber>
    </recommendedName>
</protein>
<evidence type="ECO:0000256" key="8">
    <source>
        <dbReference type="ARBA" id="ARBA00022723"/>
    </source>
</evidence>
<accession>A0ABN8PAQ2</accession>
<dbReference type="SUPFAM" id="SSF48452">
    <property type="entry name" value="TPR-like"/>
    <property type="match status" value="1"/>
</dbReference>
<dbReference type="PANTHER" id="PTHR13547">
    <property type="match status" value="1"/>
</dbReference>
<evidence type="ECO:0000256" key="2">
    <source>
        <dbReference type="ARBA" id="ARBA00001946"/>
    </source>
</evidence>
<evidence type="ECO:0000256" key="3">
    <source>
        <dbReference type="ARBA" id="ARBA00004173"/>
    </source>
</evidence>
<proteinExistence type="inferred from homology"/>
<dbReference type="Gene3D" id="1.25.40.10">
    <property type="entry name" value="Tetratricopeptide repeat domain"/>
    <property type="match status" value="1"/>
</dbReference>
<evidence type="ECO:0000313" key="18">
    <source>
        <dbReference type="EMBL" id="CAH3139914.1"/>
    </source>
</evidence>
<dbReference type="InterPro" id="IPR002885">
    <property type="entry name" value="PPR_rpt"/>
</dbReference>